<evidence type="ECO:0000313" key="2">
    <source>
        <dbReference type="Proteomes" id="UP000283254"/>
    </source>
</evidence>
<dbReference type="EMBL" id="JSAB01000356">
    <property type="protein sequence ID" value="RNF28320.1"/>
    <property type="molecule type" value="Genomic_DNA"/>
</dbReference>
<reference evidence="1" key="1">
    <citation type="submission" date="2014-10" db="EMBL/GenBank/DDBJ databases">
        <title>Massilia sp. genome.</title>
        <authorList>
            <person name="Xu B."/>
            <person name="Dai L."/>
            <person name="Huang Z."/>
        </authorList>
    </citation>
    <scope>NUCLEOTIDE SEQUENCE [LARGE SCALE GENOMIC DNA]</scope>
    <source>
        <strain evidence="1">CFS-1</strain>
    </source>
</reference>
<dbReference type="OrthoDB" id="8778478at2"/>
<comment type="caution">
    <text evidence="1">The sequence shown here is derived from an EMBL/GenBank/DDBJ whole genome shotgun (WGS) entry which is preliminary data.</text>
</comment>
<dbReference type="AlphaFoldDB" id="A0A422QED0"/>
<accession>A0A422QED0</accession>
<gene>
    <name evidence="1" type="ORF">NM04_23765</name>
</gene>
<protein>
    <submittedName>
        <fullName evidence="1">Uncharacterized protein</fullName>
    </submittedName>
</protein>
<keyword evidence="2" id="KW-1185">Reference proteome</keyword>
<organism evidence="1 2">
    <name type="scientific">Massilia aurea</name>
    <dbReference type="NCBI Taxonomy" id="373040"/>
    <lineage>
        <taxon>Bacteria</taxon>
        <taxon>Pseudomonadati</taxon>
        <taxon>Pseudomonadota</taxon>
        <taxon>Betaproteobacteria</taxon>
        <taxon>Burkholderiales</taxon>
        <taxon>Oxalobacteraceae</taxon>
        <taxon>Telluria group</taxon>
        <taxon>Massilia</taxon>
    </lineage>
</organism>
<sequence length="129" mass="13464">MGILAAPQQLVRGSSTHGGGDIAARLRAWHEEATALCFVYARSLGGLVQSGRGRIAMLNEMALKIDAGGSTLLVMLAGATYDDAPQIFFTPDLGSHFQVAGIGISLGNHDWLFFSPDEVPPTALPGVGT</sequence>
<name>A0A422QED0_9BURK</name>
<dbReference type="RefSeq" id="WP_123071837.1">
    <property type="nucleotide sequence ID" value="NZ_JSAB01000356.1"/>
</dbReference>
<evidence type="ECO:0000313" key="1">
    <source>
        <dbReference type="EMBL" id="RNF28320.1"/>
    </source>
</evidence>
<proteinExistence type="predicted"/>
<dbReference type="Proteomes" id="UP000283254">
    <property type="component" value="Unassembled WGS sequence"/>
</dbReference>